<dbReference type="PANTHER" id="PTHR43358">
    <property type="entry name" value="ALPHA/BETA-HYDROLASE"/>
    <property type="match status" value="1"/>
</dbReference>
<dbReference type="Proteomes" id="UP000595847">
    <property type="component" value="Chromosome"/>
</dbReference>
<dbReference type="EMBL" id="CP073708">
    <property type="protein sequence ID" value="QUO42316.1"/>
    <property type="molecule type" value="Genomic_DNA"/>
</dbReference>
<dbReference type="AlphaFoldDB" id="A0A7T5EMF5"/>
<keyword evidence="5" id="KW-1185">Reference proteome</keyword>
<name>A0A7T5EMF5_9BACL</name>
<dbReference type="PANTHER" id="PTHR43358:SF4">
    <property type="entry name" value="ALPHA_BETA HYDROLASE FOLD-1 DOMAIN-CONTAINING PROTEIN"/>
    <property type="match status" value="1"/>
</dbReference>
<keyword evidence="2" id="KW-0378">Hydrolase</keyword>
<dbReference type="Gene3D" id="3.40.50.1820">
    <property type="entry name" value="alpha/beta hydrolase"/>
    <property type="match status" value="1"/>
</dbReference>
<gene>
    <name evidence="2" type="ORF">JD108_05005</name>
    <name evidence="3" type="ORF">KDJ56_04685</name>
</gene>
<evidence type="ECO:0000313" key="5">
    <source>
        <dbReference type="Proteomes" id="UP000677234"/>
    </source>
</evidence>
<dbReference type="GO" id="GO:0016787">
    <property type="term" value="F:hydrolase activity"/>
    <property type="evidence" value="ECO:0007669"/>
    <property type="project" value="UniProtKB-KW"/>
</dbReference>
<evidence type="ECO:0000313" key="2">
    <source>
        <dbReference type="EMBL" id="QQE75289.1"/>
    </source>
</evidence>
<protein>
    <submittedName>
        <fullName evidence="2">Alpha/beta fold hydrolase</fullName>
    </submittedName>
</protein>
<evidence type="ECO:0000259" key="1">
    <source>
        <dbReference type="Pfam" id="PF00561"/>
    </source>
</evidence>
<proteinExistence type="predicted"/>
<dbReference type="Pfam" id="PF00561">
    <property type="entry name" value="Abhydrolase_1"/>
    <property type="match status" value="1"/>
</dbReference>
<dbReference type="RefSeq" id="WP_198828818.1">
    <property type="nucleotide sequence ID" value="NZ_CP066308.1"/>
</dbReference>
<dbReference type="InterPro" id="IPR052920">
    <property type="entry name" value="DNA-binding_regulatory"/>
</dbReference>
<dbReference type="Proteomes" id="UP000677234">
    <property type="component" value="Chromosome"/>
</dbReference>
<reference evidence="3" key="2">
    <citation type="submission" date="2021-04" db="EMBL/GenBank/DDBJ databases">
        <title>Brevibacillus composti FJAT-54423, complete genome.</title>
        <authorList>
            <person name="Tang R."/>
        </authorList>
    </citation>
    <scope>NUCLEOTIDE SEQUENCE</scope>
    <source>
        <strain evidence="3">FJAT-54424</strain>
    </source>
</reference>
<feature type="domain" description="AB hydrolase-1" evidence="1">
    <location>
        <begin position="81"/>
        <end position="204"/>
    </location>
</feature>
<dbReference type="SUPFAM" id="SSF53474">
    <property type="entry name" value="alpha/beta-Hydrolases"/>
    <property type="match status" value="1"/>
</dbReference>
<dbReference type="InterPro" id="IPR029058">
    <property type="entry name" value="AB_hydrolase_fold"/>
</dbReference>
<evidence type="ECO:0000313" key="4">
    <source>
        <dbReference type="Proteomes" id="UP000595847"/>
    </source>
</evidence>
<accession>A0A7T5EMF5</accession>
<sequence>MTLLKILLATALLALAAAAYVALRVTWKLIHPLGKPVDSRPEEYGVETYEEISFPSRERGITIKGWYLPAQAGGNEQRRQTLIFSHGYGQNRLEPHLPALSLASRLVASGYDVLMFDFRNSGESSPALTTIGLREQEDLLGAIDYVESTRPGQRIGLVGFSMGAATSLLVGGRDPRVEAIIADSPFYSLKEYLEENLPQWTGLPRFPFNGLILTLSPLMLGANPRHVRPFEAVKQAEKPILFIHGTGDRTVPSSNSELLYRHAGHPHSELWLVPGPGHVRTYPHDPEAYQQKVLSFLERVWGSSRLSPPRLVSHAKKPSPAE</sequence>
<dbReference type="InterPro" id="IPR000073">
    <property type="entry name" value="AB_hydrolase_1"/>
</dbReference>
<dbReference type="KEGG" id="bcop:JD108_05005"/>
<organism evidence="2 4">
    <name type="scientific">Brevibacillus composti</name>
    <dbReference type="NCBI Taxonomy" id="2796470"/>
    <lineage>
        <taxon>Bacteria</taxon>
        <taxon>Bacillati</taxon>
        <taxon>Bacillota</taxon>
        <taxon>Bacilli</taxon>
        <taxon>Bacillales</taxon>
        <taxon>Paenibacillaceae</taxon>
        <taxon>Brevibacillus</taxon>
    </lineage>
</organism>
<evidence type="ECO:0000313" key="3">
    <source>
        <dbReference type="EMBL" id="QUO42316.1"/>
    </source>
</evidence>
<dbReference type="EMBL" id="CP066308">
    <property type="protein sequence ID" value="QQE75289.1"/>
    <property type="molecule type" value="Genomic_DNA"/>
</dbReference>
<reference evidence="2 4" key="1">
    <citation type="submission" date="2020-12" db="EMBL/GenBank/DDBJ databases">
        <title>strain FJAT-54423T represents a novel species of the genus Brevibacillus.</title>
        <authorList>
            <person name="Tang R."/>
        </authorList>
    </citation>
    <scope>NUCLEOTIDE SEQUENCE [LARGE SCALE GENOMIC DNA]</scope>
    <source>
        <strain evidence="2 4">FJAT-54423</strain>
    </source>
</reference>